<keyword evidence="3" id="KW-0238">DNA-binding</keyword>
<dbReference type="PANTHER" id="PTHR30126">
    <property type="entry name" value="HTH-TYPE TRANSCRIPTIONAL REGULATOR"/>
    <property type="match status" value="1"/>
</dbReference>
<keyword evidence="4" id="KW-0804">Transcription</keyword>
<dbReference type="RefSeq" id="WP_076979111.1">
    <property type="nucleotide sequence ID" value="NZ_CP019124.1"/>
</dbReference>
<accession>A0A2M9DEW8</accession>
<comment type="similarity">
    <text evidence="1">Belongs to the LysR transcriptional regulatory family.</text>
</comment>
<evidence type="ECO:0000256" key="3">
    <source>
        <dbReference type="ARBA" id="ARBA00023125"/>
    </source>
</evidence>
<evidence type="ECO:0000256" key="2">
    <source>
        <dbReference type="ARBA" id="ARBA00023015"/>
    </source>
</evidence>
<accession>A0A1U7DGT7</accession>
<dbReference type="STRING" id="1267768.BV394_04600"/>
<dbReference type="PANTHER" id="PTHR30126:SF5">
    <property type="entry name" value="HTH-TYPE TRANSCRIPTIONAL ACTIVATOR CMPR"/>
    <property type="match status" value="1"/>
</dbReference>
<dbReference type="GO" id="GO:0003700">
    <property type="term" value="F:DNA-binding transcription factor activity"/>
    <property type="evidence" value="ECO:0007669"/>
    <property type="project" value="InterPro"/>
</dbReference>
<evidence type="ECO:0000256" key="4">
    <source>
        <dbReference type="ARBA" id="ARBA00023163"/>
    </source>
</evidence>
<organism evidence="7 8">
    <name type="scientific">Brevirhabdus pacifica</name>
    <dbReference type="NCBI Taxonomy" id="1267768"/>
    <lineage>
        <taxon>Bacteria</taxon>
        <taxon>Pseudomonadati</taxon>
        <taxon>Pseudomonadota</taxon>
        <taxon>Alphaproteobacteria</taxon>
        <taxon>Rhodobacterales</taxon>
        <taxon>Paracoccaceae</taxon>
        <taxon>Brevirhabdus</taxon>
    </lineage>
</organism>
<dbReference type="InterPro" id="IPR036388">
    <property type="entry name" value="WH-like_DNA-bd_sf"/>
</dbReference>
<evidence type="ECO:0000256" key="5">
    <source>
        <dbReference type="ARBA" id="ARBA00039279"/>
    </source>
</evidence>
<dbReference type="SUPFAM" id="SSF53850">
    <property type="entry name" value="Periplasmic binding protein-like II"/>
    <property type="match status" value="1"/>
</dbReference>
<reference evidence="7 8" key="1">
    <citation type="submission" date="2017-01" db="EMBL/GenBank/DDBJ databases">
        <title>Genomic analysis of Xuhuaishuia manganoxidans DY6-4.</title>
        <authorList>
            <person name="Wang X."/>
        </authorList>
    </citation>
    <scope>NUCLEOTIDE SEQUENCE [LARGE SCALE GENOMIC DNA]</scope>
    <source>
        <strain evidence="7 8">DY6-4</strain>
    </source>
</reference>
<protein>
    <recommendedName>
        <fullName evidence="5">HTH-type transcriptional regulator CbbR</fullName>
    </recommendedName>
    <alternativeName>
        <fullName evidence="6">RuBisCO operon transcriptional regulator</fullName>
    </alternativeName>
</protein>
<dbReference type="PROSITE" id="PS50931">
    <property type="entry name" value="HTH_LYSR"/>
    <property type="match status" value="1"/>
</dbReference>
<dbReference type="EMBL" id="CP019124">
    <property type="protein sequence ID" value="APX89088.1"/>
    <property type="molecule type" value="Genomic_DNA"/>
</dbReference>
<dbReference type="InterPro" id="IPR036390">
    <property type="entry name" value="WH_DNA-bd_sf"/>
</dbReference>
<evidence type="ECO:0000256" key="6">
    <source>
        <dbReference type="ARBA" id="ARBA00043141"/>
    </source>
</evidence>
<dbReference type="Gene3D" id="3.40.190.10">
    <property type="entry name" value="Periplasmic binding protein-like II"/>
    <property type="match status" value="2"/>
</dbReference>
<dbReference type="SUPFAM" id="SSF46785">
    <property type="entry name" value="Winged helix' DNA-binding domain"/>
    <property type="match status" value="1"/>
</dbReference>
<dbReference type="Gene3D" id="1.10.10.10">
    <property type="entry name" value="Winged helix-like DNA-binding domain superfamily/Winged helix DNA-binding domain"/>
    <property type="match status" value="1"/>
</dbReference>
<proteinExistence type="inferred from homology"/>
<gene>
    <name evidence="7" type="ORF">BV394_04600</name>
</gene>
<evidence type="ECO:0000256" key="1">
    <source>
        <dbReference type="ARBA" id="ARBA00009437"/>
    </source>
</evidence>
<dbReference type="Pfam" id="PF03466">
    <property type="entry name" value="LysR_substrate"/>
    <property type="match status" value="1"/>
</dbReference>
<keyword evidence="2" id="KW-0805">Transcription regulation</keyword>
<dbReference type="InterPro" id="IPR000847">
    <property type="entry name" value="LysR_HTH_N"/>
</dbReference>
<name>A0A1U7DGT7_9RHOB</name>
<dbReference type="InterPro" id="IPR005119">
    <property type="entry name" value="LysR_subst-bd"/>
</dbReference>
<dbReference type="OrthoDB" id="7840053at2"/>
<evidence type="ECO:0000313" key="8">
    <source>
        <dbReference type="Proteomes" id="UP000187266"/>
    </source>
</evidence>
<dbReference type="Pfam" id="PF00126">
    <property type="entry name" value="HTH_1"/>
    <property type="match status" value="1"/>
</dbReference>
<dbReference type="AlphaFoldDB" id="A0A1U7DGT7"/>
<dbReference type="Proteomes" id="UP000187266">
    <property type="component" value="Chromosome"/>
</dbReference>
<keyword evidence="8" id="KW-1185">Reference proteome</keyword>
<dbReference type="GO" id="GO:0000976">
    <property type="term" value="F:transcription cis-regulatory region binding"/>
    <property type="evidence" value="ECO:0007669"/>
    <property type="project" value="TreeGrafter"/>
</dbReference>
<evidence type="ECO:0000313" key="7">
    <source>
        <dbReference type="EMBL" id="APX89088.1"/>
    </source>
</evidence>
<sequence>MNLTDSVTLKQLRTLCAIRDAGSLAGAATRLNLTAPAVHTQLRKLEEQAGCLLVVRGGGAAARLTMEGVRLCEAQERIDAILAKVEAEIATLRDGHTGRVCLGVVSTGKYFAPGLVALVRRAHPGLDVVLKVGNRDEIVLLLQQGVVDLVIMGRPPRQPLVTAYTIGDHPHVMIAQPGHPLVGRRAEITAHDILSETIISREQGSGTRILMTRYLDRIGEGEPYSTIEMDSNETIKQAVMAGLGIALISQHTVIEELRAGRLARIDFGDLPILRHWFVLHDAAIEPSGAVKTVLDFVRDQHGAFLPQL</sequence>